<dbReference type="RefSeq" id="WP_305997614.1">
    <property type="nucleotide sequence ID" value="NZ_JAVALS010000018.1"/>
</dbReference>
<keyword evidence="4 5" id="KW-0472">Membrane</keyword>
<dbReference type="CDD" id="cd17393">
    <property type="entry name" value="MFS_MosC_like"/>
    <property type="match status" value="1"/>
</dbReference>
<evidence type="ECO:0000256" key="2">
    <source>
        <dbReference type="ARBA" id="ARBA00022692"/>
    </source>
</evidence>
<feature type="transmembrane region" description="Helical" evidence="5">
    <location>
        <begin position="142"/>
        <end position="161"/>
    </location>
</feature>
<feature type="transmembrane region" description="Helical" evidence="5">
    <location>
        <begin position="281"/>
        <end position="302"/>
    </location>
</feature>
<feature type="transmembrane region" description="Helical" evidence="5">
    <location>
        <begin position="308"/>
        <end position="330"/>
    </location>
</feature>
<evidence type="ECO:0000259" key="6">
    <source>
        <dbReference type="PROSITE" id="PS50850"/>
    </source>
</evidence>
<comment type="subcellular location">
    <subcellularLocation>
        <location evidence="1">Cell membrane</location>
        <topology evidence="1">Multi-pass membrane protein</topology>
    </subcellularLocation>
</comment>
<feature type="transmembrane region" description="Helical" evidence="5">
    <location>
        <begin position="215"/>
        <end position="232"/>
    </location>
</feature>
<dbReference type="PANTHER" id="PTHR23514">
    <property type="entry name" value="BYPASS OF STOP CODON PROTEIN 6"/>
    <property type="match status" value="1"/>
</dbReference>
<dbReference type="InterPro" id="IPR020846">
    <property type="entry name" value="MFS_dom"/>
</dbReference>
<feature type="transmembrane region" description="Helical" evidence="5">
    <location>
        <begin position="252"/>
        <end position="269"/>
    </location>
</feature>
<dbReference type="Pfam" id="PF07690">
    <property type="entry name" value="MFS_1"/>
    <property type="match status" value="1"/>
</dbReference>
<dbReference type="SUPFAM" id="SSF103473">
    <property type="entry name" value="MFS general substrate transporter"/>
    <property type="match status" value="1"/>
</dbReference>
<organism evidence="7 8">
    <name type="scientific">Arthrobacter horti</name>
    <dbReference type="NCBI Taxonomy" id="3068273"/>
    <lineage>
        <taxon>Bacteria</taxon>
        <taxon>Bacillati</taxon>
        <taxon>Actinomycetota</taxon>
        <taxon>Actinomycetes</taxon>
        <taxon>Micrococcales</taxon>
        <taxon>Micrococcaceae</taxon>
        <taxon>Arthrobacter</taxon>
    </lineage>
</organism>
<dbReference type="InterPro" id="IPR011701">
    <property type="entry name" value="MFS"/>
</dbReference>
<dbReference type="Proteomes" id="UP001232725">
    <property type="component" value="Unassembled WGS sequence"/>
</dbReference>
<gene>
    <name evidence="7" type="ORF">Q9R02_15525</name>
</gene>
<dbReference type="InterPro" id="IPR036259">
    <property type="entry name" value="MFS_trans_sf"/>
</dbReference>
<protein>
    <submittedName>
        <fullName evidence="7">MFS transporter</fullName>
    </submittedName>
</protein>
<evidence type="ECO:0000256" key="3">
    <source>
        <dbReference type="ARBA" id="ARBA00022989"/>
    </source>
</evidence>
<feature type="transmembrane region" description="Helical" evidence="5">
    <location>
        <begin position="79"/>
        <end position="97"/>
    </location>
</feature>
<feature type="transmembrane region" description="Helical" evidence="5">
    <location>
        <begin position="366"/>
        <end position="389"/>
    </location>
</feature>
<reference evidence="7 8" key="1">
    <citation type="submission" date="2023-08" db="EMBL/GenBank/DDBJ databases">
        <title>Arthrobacter horti sp. nov., isolated from forest soil.</title>
        <authorList>
            <person name="Park M."/>
        </authorList>
    </citation>
    <scope>NUCLEOTIDE SEQUENCE [LARGE SCALE GENOMIC DNA]</scope>
    <source>
        <strain evidence="7 8">YJM1</strain>
    </source>
</reference>
<dbReference type="PANTHER" id="PTHR23514:SF13">
    <property type="entry name" value="INNER MEMBRANE PROTEIN YBJJ"/>
    <property type="match status" value="1"/>
</dbReference>
<name>A0ABT9ISI5_9MICC</name>
<feature type="transmembrane region" description="Helical" evidence="5">
    <location>
        <begin position="342"/>
        <end position="360"/>
    </location>
</feature>
<dbReference type="PROSITE" id="PS50850">
    <property type="entry name" value="MFS"/>
    <property type="match status" value="1"/>
</dbReference>
<evidence type="ECO:0000313" key="7">
    <source>
        <dbReference type="EMBL" id="MDP5228569.1"/>
    </source>
</evidence>
<keyword evidence="3 5" id="KW-1133">Transmembrane helix</keyword>
<evidence type="ECO:0000256" key="1">
    <source>
        <dbReference type="ARBA" id="ARBA00004651"/>
    </source>
</evidence>
<accession>A0ABT9ISI5</accession>
<dbReference type="EMBL" id="JAVALS010000018">
    <property type="protein sequence ID" value="MDP5228569.1"/>
    <property type="molecule type" value="Genomic_DNA"/>
</dbReference>
<comment type="caution">
    <text evidence="7">The sequence shown here is derived from an EMBL/GenBank/DDBJ whole genome shotgun (WGS) entry which is preliminary data.</text>
</comment>
<evidence type="ECO:0000256" key="5">
    <source>
        <dbReference type="SAM" id="Phobius"/>
    </source>
</evidence>
<proteinExistence type="predicted"/>
<keyword evidence="8" id="KW-1185">Reference proteome</keyword>
<dbReference type="InterPro" id="IPR051788">
    <property type="entry name" value="MFS_Transporter"/>
</dbReference>
<evidence type="ECO:0000313" key="8">
    <source>
        <dbReference type="Proteomes" id="UP001232725"/>
    </source>
</evidence>
<keyword evidence="2 5" id="KW-0812">Transmembrane</keyword>
<feature type="transmembrane region" description="Helical" evidence="5">
    <location>
        <begin position="21"/>
        <end position="38"/>
    </location>
</feature>
<feature type="domain" description="Major facilitator superfamily (MFS) profile" evidence="6">
    <location>
        <begin position="13"/>
        <end position="393"/>
    </location>
</feature>
<evidence type="ECO:0000256" key="4">
    <source>
        <dbReference type="ARBA" id="ARBA00023136"/>
    </source>
</evidence>
<sequence length="403" mass="40570">MSIPSIPGELRRARLATIAEFFVAGLALAAWVVSIPSIQQRTGVSHATLGSLLLLLGLGSFLGMTLTGPLIDRIGSRRAIILSALVLVIGVNLPGLATDPWGLGAALFVLGLGSGSIDVAMNDQAVLVERAYGRPIMSSLHAYFSIGGGAGALLGAGTQALGSPANVTLAIGAGVTAVLTLVAYPALLRTSRPPAETLPETVGAALTGRARTRTITVLAALAFLIMLSEGTANDWSALHAVEHFGLPQSAASLAYGAFAIAMTAGRFGADRIVHRFGPVAVVRSGSVLAAVGMAAVVLSPAYPVTLAGWAAFGLGLSGIVPQLFTAAGRLGGAQQGVVMSRIVGAGYLGLLAGPAIIGWASQAAGLTLALFLPIACCAAGLLLAARVSIPEPTAPRQRVGADQ</sequence>
<feature type="transmembrane region" description="Helical" evidence="5">
    <location>
        <begin position="103"/>
        <end position="121"/>
    </location>
</feature>
<feature type="transmembrane region" description="Helical" evidence="5">
    <location>
        <begin position="167"/>
        <end position="187"/>
    </location>
</feature>
<dbReference type="Gene3D" id="1.20.1250.20">
    <property type="entry name" value="MFS general substrate transporter like domains"/>
    <property type="match status" value="2"/>
</dbReference>
<feature type="transmembrane region" description="Helical" evidence="5">
    <location>
        <begin position="44"/>
        <end position="67"/>
    </location>
</feature>